<evidence type="ECO:0000256" key="2">
    <source>
        <dbReference type="ARBA" id="ARBA00022840"/>
    </source>
</evidence>
<name>A0ABW1EMI1_9BACT</name>
<dbReference type="Gene3D" id="3.40.50.300">
    <property type="entry name" value="P-loop containing nucleotide triphosphate hydrolases"/>
    <property type="match status" value="1"/>
</dbReference>
<dbReference type="PANTHER" id="PTHR32309:SF13">
    <property type="entry name" value="FERRIC ENTEROBACTIN TRANSPORT PROTEIN FEPE"/>
    <property type="match status" value="1"/>
</dbReference>
<dbReference type="EMBL" id="JBHSPH010000008">
    <property type="protein sequence ID" value="MFC5864163.1"/>
    <property type="molecule type" value="Genomic_DNA"/>
</dbReference>
<dbReference type="GO" id="GO:0004715">
    <property type="term" value="F:non-membrane spanning protein tyrosine kinase activity"/>
    <property type="evidence" value="ECO:0007669"/>
    <property type="project" value="UniProtKB-EC"/>
</dbReference>
<keyword evidence="3" id="KW-0418">Kinase</keyword>
<keyword evidence="1" id="KW-0547">Nucleotide-binding</keyword>
<dbReference type="CDD" id="cd05387">
    <property type="entry name" value="BY-kinase"/>
    <property type="match status" value="1"/>
</dbReference>
<dbReference type="Proteomes" id="UP001596091">
    <property type="component" value="Unassembled WGS sequence"/>
</dbReference>
<dbReference type="InterPro" id="IPR027417">
    <property type="entry name" value="P-loop_NTPase"/>
</dbReference>
<dbReference type="Pfam" id="PF10609">
    <property type="entry name" value="ParA"/>
    <property type="match status" value="1"/>
</dbReference>
<keyword evidence="3" id="KW-0808">Transferase</keyword>
<evidence type="ECO:0000313" key="4">
    <source>
        <dbReference type="Proteomes" id="UP001596091"/>
    </source>
</evidence>
<comment type="caution">
    <text evidence="3">The sequence shown here is derived from an EMBL/GenBank/DDBJ whole genome shotgun (WGS) entry which is preliminary data.</text>
</comment>
<evidence type="ECO:0000256" key="1">
    <source>
        <dbReference type="ARBA" id="ARBA00022741"/>
    </source>
</evidence>
<organism evidence="3 4">
    <name type="scientific">Acidicapsa dinghuensis</name>
    <dbReference type="NCBI Taxonomy" id="2218256"/>
    <lineage>
        <taxon>Bacteria</taxon>
        <taxon>Pseudomonadati</taxon>
        <taxon>Acidobacteriota</taxon>
        <taxon>Terriglobia</taxon>
        <taxon>Terriglobales</taxon>
        <taxon>Acidobacteriaceae</taxon>
        <taxon>Acidicapsa</taxon>
    </lineage>
</organism>
<keyword evidence="4" id="KW-1185">Reference proteome</keyword>
<evidence type="ECO:0000313" key="3">
    <source>
        <dbReference type="EMBL" id="MFC5864163.1"/>
    </source>
</evidence>
<dbReference type="RefSeq" id="WP_263340717.1">
    <property type="nucleotide sequence ID" value="NZ_JAGSYH010000006.1"/>
</dbReference>
<dbReference type="InterPro" id="IPR005702">
    <property type="entry name" value="Wzc-like_C"/>
</dbReference>
<dbReference type="InterPro" id="IPR033756">
    <property type="entry name" value="YlxH/NBP35"/>
</dbReference>
<dbReference type="InterPro" id="IPR050445">
    <property type="entry name" value="Bact_polysacc_biosynth/exp"/>
</dbReference>
<protein>
    <submittedName>
        <fullName evidence="3">CpsD/CapB family tyrosine-protein kinase</fullName>
        <ecNumber evidence="3">2.7.10.2</ecNumber>
    </submittedName>
</protein>
<gene>
    <name evidence="3" type="ORF">ACFPT7_17790</name>
</gene>
<dbReference type="SUPFAM" id="SSF52540">
    <property type="entry name" value="P-loop containing nucleoside triphosphate hydrolases"/>
    <property type="match status" value="1"/>
</dbReference>
<dbReference type="PANTHER" id="PTHR32309">
    <property type="entry name" value="TYROSINE-PROTEIN KINASE"/>
    <property type="match status" value="1"/>
</dbReference>
<sequence length="248" mass="27517">MSKHFELLQELEREQSRRSESIPAPVFPHEELIAGSSDQSRWATDEALRLVQQIFLQKTQDPPRVVVFAGVDHRSGCSQISASVAEVLAKHSTEPVCLVEANFRSPALPEMFGTTNHHGLADALRRKEPISSFVKPLSQDKLWLLSSGKLADDSPELFSSSNFAGRITQLRQQFDFVVIDAPPLTHYSDAVAIAKHTDGLVLVLEANSTRKEAATAITQTLRSADIPILGAVLNKRTFPIPEQLYRRI</sequence>
<dbReference type="EC" id="2.7.10.2" evidence="3"/>
<proteinExistence type="predicted"/>
<accession>A0ABW1EMI1</accession>
<reference evidence="4" key="1">
    <citation type="journal article" date="2019" name="Int. J. Syst. Evol. Microbiol.">
        <title>The Global Catalogue of Microorganisms (GCM) 10K type strain sequencing project: providing services to taxonomists for standard genome sequencing and annotation.</title>
        <authorList>
            <consortium name="The Broad Institute Genomics Platform"/>
            <consortium name="The Broad Institute Genome Sequencing Center for Infectious Disease"/>
            <person name="Wu L."/>
            <person name="Ma J."/>
        </authorList>
    </citation>
    <scope>NUCLEOTIDE SEQUENCE [LARGE SCALE GENOMIC DNA]</scope>
    <source>
        <strain evidence="4">JCM 4087</strain>
    </source>
</reference>
<keyword evidence="2" id="KW-0067">ATP-binding</keyword>